<dbReference type="AlphaFoldDB" id="D1BJI1"/>
<feature type="compositionally biased region" description="Pro residues" evidence="5">
    <location>
        <begin position="71"/>
        <end position="81"/>
    </location>
</feature>
<proteinExistence type="predicted"/>
<dbReference type="STRING" id="446469.Sked_02680"/>
<gene>
    <name evidence="8" type="ordered locus">Sked_02680</name>
</gene>
<name>D1BJI1_SANKS</name>
<evidence type="ECO:0000256" key="6">
    <source>
        <dbReference type="SAM" id="SignalP"/>
    </source>
</evidence>
<dbReference type="KEGG" id="ske:Sked_02680"/>
<sequence>MTSISASTTLRGTSLALALAVLLTGCQGGSDTSADATSPFSATATATATPTDDPTSDASEEPSDDATATPTPTPSPSPSAPSTPVAAGYAAGEIPPVPLITIPDLSMLDASLSGFTHEITELVGDYPGLTIAPASCDASGTVREGAGNVLLYGDGSGVYTGPDGTTVNYGDGSGTYVIDGVSVTVYGDGSGVYSSDTVSVANYGDGAGVYSDETVSLSVYGDGSGTRTDETGTITNYGDGSGVYTGEDGVTINNYGDGSGIYTDGLITIQNDGQGTALVNGVPVDAEPLPPVPRMGVFPPMGTIEPIASCGTTITLSDAALFDFGKHTLRPESQQTLDSLAAALAETGAPVLQIGGHTDSISDDAFNQTLSEDRAQAVADGLVERGVTATLETTGYGETQPVAPETTADGADNPAGRQLNRRVEIFVPAF</sequence>
<comment type="subcellular location">
    <subcellularLocation>
        <location evidence="1">Cell outer membrane</location>
    </subcellularLocation>
</comment>
<dbReference type="OrthoDB" id="5166631at2"/>
<dbReference type="InterPro" id="IPR006664">
    <property type="entry name" value="OMP_bac"/>
</dbReference>
<dbReference type="PANTHER" id="PTHR30329">
    <property type="entry name" value="STATOR ELEMENT OF FLAGELLAR MOTOR COMPLEX"/>
    <property type="match status" value="1"/>
</dbReference>
<keyword evidence="3" id="KW-0998">Cell outer membrane</keyword>
<dbReference type="SUPFAM" id="SSF103088">
    <property type="entry name" value="OmpA-like"/>
    <property type="match status" value="1"/>
</dbReference>
<keyword evidence="9" id="KW-1185">Reference proteome</keyword>
<evidence type="ECO:0000256" key="5">
    <source>
        <dbReference type="SAM" id="MobiDB-lite"/>
    </source>
</evidence>
<dbReference type="PROSITE" id="PS51123">
    <property type="entry name" value="OMPA_2"/>
    <property type="match status" value="1"/>
</dbReference>
<dbReference type="GO" id="GO:0009279">
    <property type="term" value="C:cell outer membrane"/>
    <property type="evidence" value="ECO:0007669"/>
    <property type="project" value="UniProtKB-SubCell"/>
</dbReference>
<dbReference type="InterPro" id="IPR036737">
    <property type="entry name" value="OmpA-like_sf"/>
</dbReference>
<feature type="compositionally biased region" description="Acidic residues" evidence="5">
    <location>
        <begin position="54"/>
        <end position="64"/>
    </location>
</feature>
<dbReference type="InterPro" id="IPR050330">
    <property type="entry name" value="Bact_OuterMem_StrucFunc"/>
</dbReference>
<evidence type="ECO:0000313" key="8">
    <source>
        <dbReference type="EMBL" id="ACZ20237.1"/>
    </source>
</evidence>
<feature type="chain" id="PRO_5038608605" evidence="6">
    <location>
        <begin position="29"/>
        <end position="430"/>
    </location>
</feature>
<evidence type="ECO:0000256" key="3">
    <source>
        <dbReference type="ARBA" id="ARBA00023237"/>
    </source>
</evidence>
<protein>
    <submittedName>
        <fullName evidence="8">Outer membrane protein/peptidoglycan-associated (Lipo)protein</fullName>
    </submittedName>
</protein>
<dbReference type="Proteomes" id="UP000000322">
    <property type="component" value="Chromosome"/>
</dbReference>
<dbReference type="CDD" id="cd07185">
    <property type="entry name" value="OmpA_C-like"/>
    <property type="match status" value="1"/>
</dbReference>
<feature type="region of interest" description="Disordered" evidence="5">
    <location>
        <begin position="391"/>
        <end position="415"/>
    </location>
</feature>
<dbReference type="eggNOG" id="COG2885">
    <property type="taxonomic scope" value="Bacteria"/>
</dbReference>
<feature type="region of interest" description="Disordered" evidence="5">
    <location>
        <begin position="30"/>
        <end position="89"/>
    </location>
</feature>
<dbReference type="PRINTS" id="PR01021">
    <property type="entry name" value="OMPADOMAIN"/>
</dbReference>
<evidence type="ECO:0000256" key="1">
    <source>
        <dbReference type="ARBA" id="ARBA00004442"/>
    </source>
</evidence>
<evidence type="ECO:0000256" key="4">
    <source>
        <dbReference type="PROSITE-ProRule" id="PRU00473"/>
    </source>
</evidence>
<dbReference type="HOGENOM" id="CLU_051997_0_0_11"/>
<feature type="domain" description="OmpA-like" evidence="7">
    <location>
        <begin position="309"/>
        <end position="430"/>
    </location>
</feature>
<dbReference type="PANTHER" id="PTHR30329:SF21">
    <property type="entry name" value="LIPOPROTEIN YIAD-RELATED"/>
    <property type="match status" value="1"/>
</dbReference>
<dbReference type="Gene3D" id="3.30.1330.60">
    <property type="entry name" value="OmpA-like domain"/>
    <property type="match status" value="1"/>
</dbReference>
<dbReference type="EMBL" id="CP001819">
    <property type="protein sequence ID" value="ACZ20237.1"/>
    <property type="molecule type" value="Genomic_DNA"/>
</dbReference>
<dbReference type="InterPro" id="IPR006665">
    <property type="entry name" value="OmpA-like"/>
</dbReference>
<keyword evidence="2 4" id="KW-0472">Membrane</keyword>
<feature type="signal peptide" evidence="6">
    <location>
        <begin position="1"/>
        <end position="28"/>
    </location>
</feature>
<feature type="compositionally biased region" description="Low complexity" evidence="5">
    <location>
        <begin position="30"/>
        <end position="53"/>
    </location>
</feature>
<organism evidence="8 9">
    <name type="scientific">Sanguibacter keddieii (strain ATCC 51767 / DSM 10542 / NCFB 3025 / ST-74)</name>
    <dbReference type="NCBI Taxonomy" id="446469"/>
    <lineage>
        <taxon>Bacteria</taxon>
        <taxon>Bacillati</taxon>
        <taxon>Actinomycetota</taxon>
        <taxon>Actinomycetes</taxon>
        <taxon>Micrococcales</taxon>
        <taxon>Sanguibacteraceae</taxon>
        <taxon>Sanguibacter</taxon>
    </lineage>
</organism>
<keyword evidence="6" id="KW-0732">Signal</keyword>
<evidence type="ECO:0000256" key="2">
    <source>
        <dbReference type="ARBA" id="ARBA00023136"/>
    </source>
</evidence>
<dbReference type="RefSeq" id="WP_012865306.1">
    <property type="nucleotide sequence ID" value="NC_013521.1"/>
</dbReference>
<dbReference type="Pfam" id="PF00691">
    <property type="entry name" value="OmpA"/>
    <property type="match status" value="1"/>
</dbReference>
<evidence type="ECO:0000313" key="9">
    <source>
        <dbReference type="Proteomes" id="UP000000322"/>
    </source>
</evidence>
<accession>D1BJI1</accession>
<reference evidence="8 9" key="1">
    <citation type="journal article" date="2009" name="Stand. Genomic Sci.">
        <title>Complete genome sequence of Sanguibacter keddieii type strain (ST-74).</title>
        <authorList>
            <person name="Ivanova N."/>
            <person name="Sikorski J."/>
            <person name="Sims D."/>
            <person name="Brettin T."/>
            <person name="Detter J.C."/>
            <person name="Han C."/>
            <person name="Lapidus A."/>
            <person name="Copeland A."/>
            <person name="Glavina Del Rio T."/>
            <person name="Nolan M."/>
            <person name="Chen F."/>
            <person name="Lucas S."/>
            <person name="Tice H."/>
            <person name="Cheng J.F."/>
            <person name="Bruce D."/>
            <person name="Goodwin L."/>
            <person name="Pitluck S."/>
            <person name="Pati A."/>
            <person name="Mavromatis K."/>
            <person name="Chen A."/>
            <person name="Palaniappan K."/>
            <person name="D'haeseleer P."/>
            <person name="Chain P."/>
            <person name="Bristow J."/>
            <person name="Eisen J.A."/>
            <person name="Markowitz V."/>
            <person name="Hugenholtz P."/>
            <person name="Goker M."/>
            <person name="Pukall R."/>
            <person name="Klenk H.P."/>
            <person name="Kyrpides N.C."/>
        </authorList>
    </citation>
    <scope>NUCLEOTIDE SEQUENCE [LARGE SCALE GENOMIC DNA]</scope>
    <source>
        <strain evidence="9">ATCC 51767 / DSM 10542 / NCFB 3025 / ST-74</strain>
    </source>
</reference>
<evidence type="ECO:0000259" key="7">
    <source>
        <dbReference type="PROSITE" id="PS51123"/>
    </source>
</evidence>